<comment type="similarity">
    <text evidence="11">Belongs to the ubiquitin-conjugating enzyme family.</text>
</comment>
<evidence type="ECO:0000256" key="3">
    <source>
        <dbReference type="ARBA" id="ARBA00022679"/>
    </source>
</evidence>
<feature type="region of interest" description="Disordered" evidence="12">
    <location>
        <begin position="1"/>
        <end position="31"/>
    </location>
</feature>
<dbReference type="InterPro" id="IPR050113">
    <property type="entry name" value="Ub_conjugating_enzyme"/>
</dbReference>
<evidence type="ECO:0000256" key="9">
    <source>
        <dbReference type="ARBA" id="ARBA00044296"/>
    </source>
</evidence>
<keyword evidence="4 11" id="KW-0547">Nucleotide-binding</keyword>
<evidence type="ECO:0000313" key="15">
    <source>
        <dbReference type="Proteomes" id="UP001472866"/>
    </source>
</evidence>
<dbReference type="GO" id="GO:0005634">
    <property type="term" value="C:nucleus"/>
    <property type="evidence" value="ECO:0007669"/>
    <property type="project" value="UniProtKB-SubCell"/>
</dbReference>
<comment type="subcellular location">
    <subcellularLocation>
        <location evidence="1">Nucleus</location>
    </subcellularLocation>
</comment>
<dbReference type="CDD" id="cd23798">
    <property type="entry name" value="UBCc_UBE2I"/>
    <property type="match status" value="1"/>
</dbReference>
<evidence type="ECO:0000313" key="14">
    <source>
        <dbReference type="EMBL" id="WZN58575.1"/>
    </source>
</evidence>
<evidence type="ECO:0000256" key="12">
    <source>
        <dbReference type="SAM" id="MobiDB-lite"/>
    </source>
</evidence>
<name>A0AAX4NXD3_9CHLO</name>
<dbReference type="SMART" id="SM00212">
    <property type="entry name" value="UBCc"/>
    <property type="match status" value="1"/>
</dbReference>
<keyword evidence="7" id="KW-0539">Nucleus</keyword>
<dbReference type="Gene3D" id="3.10.110.10">
    <property type="entry name" value="Ubiquitin Conjugating Enzyme"/>
    <property type="match status" value="1"/>
</dbReference>
<evidence type="ECO:0000259" key="13">
    <source>
        <dbReference type="PROSITE" id="PS50127"/>
    </source>
</evidence>
<evidence type="ECO:0000256" key="6">
    <source>
        <dbReference type="ARBA" id="ARBA00022840"/>
    </source>
</evidence>
<evidence type="ECO:0000256" key="1">
    <source>
        <dbReference type="ARBA" id="ARBA00004123"/>
    </source>
</evidence>
<dbReference type="GO" id="GO:0005694">
    <property type="term" value="C:chromosome"/>
    <property type="evidence" value="ECO:0007669"/>
    <property type="project" value="UniProtKB-ARBA"/>
</dbReference>
<dbReference type="InterPro" id="IPR023313">
    <property type="entry name" value="UBQ-conjugating_AS"/>
</dbReference>
<dbReference type="GO" id="GO:0005524">
    <property type="term" value="F:ATP binding"/>
    <property type="evidence" value="ECO:0007669"/>
    <property type="project" value="UniProtKB-UniRule"/>
</dbReference>
<keyword evidence="3" id="KW-0808">Transferase</keyword>
<dbReference type="AlphaFoldDB" id="A0AAX4NXD3"/>
<dbReference type="Proteomes" id="UP001472866">
    <property type="component" value="Chromosome 01"/>
</dbReference>
<feature type="domain" description="UBC core" evidence="13">
    <location>
        <begin position="3"/>
        <end position="156"/>
    </location>
</feature>
<protein>
    <recommendedName>
        <fullName evidence="8">SUMO-conjugating enzyme UBC9</fullName>
    </recommendedName>
    <alternativeName>
        <fullName evidence="9">Ubiquitin carrier protein 9</fullName>
    </alternativeName>
</protein>
<comment type="pathway">
    <text evidence="2">Protein modification; protein sumoylation.</text>
</comment>
<feature type="active site" description="Glycyl thioester intermediate" evidence="10">
    <location>
        <position position="92"/>
    </location>
</feature>
<dbReference type="EMBL" id="CP151501">
    <property type="protein sequence ID" value="WZN58575.1"/>
    <property type="molecule type" value="Genomic_DNA"/>
</dbReference>
<dbReference type="GO" id="GO:0019787">
    <property type="term" value="F:ubiquitin-like protein transferase activity"/>
    <property type="evidence" value="ECO:0007669"/>
    <property type="project" value="UniProtKB-ARBA"/>
</dbReference>
<dbReference type="SUPFAM" id="SSF54495">
    <property type="entry name" value="UBC-like"/>
    <property type="match status" value="1"/>
</dbReference>
<evidence type="ECO:0000256" key="8">
    <source>
        <dbReference type="ARBA" id="ARBA00039165"/>
    </source>
</evidence>
<dbReference type="InterPro" id="IPR016135">
    <property type="entry name" value="UBQ-conjugating_enzyme/RWD"/>
</dbReference>
<evidence type="ECO:0000256" key="10">
    <source>
        <dbReference type="PROSITE-ProRule" id="PRU10133"/>
    </source>
</evidence>
<evidence type="ECO:0000256" key="7">
    <source>
        <dbReference type="ARBA" id="ARBA00023242"/>
    </source>
</evidence>
<sequence>MSIAKGRITQERKRWRKDHPPGFFARPETKEDGSTNMFRWKCHIPGRKDTIWEGGYYPISIDFPEEYPQRPPKCKFSEGFYHPNVYPSGTVCLSILNEDEGWVPSITVKQILMGIQDLLTDPNPNSPAQTDAYLDYTKNRDKYELRVKKQVEKFPPKF</sequence>
<keyword evidence="15" id="KW-1185">Reference proteome</keyword>
<proteinExistence type="inferred from homology"/>
<dbReference type="FunFam" id="3.10.110.10:FF:000035">
    <property type="entry name" value="SUMO-conjugating enzyme ubc9"/>
    <property type="match status" value="1"/>
</dbReference>
<keyword evidence="5 11" id="KW-0833">Ubl conjugation pathway</keyword>
<gene>
    <name evidence="14" type="ORF">HKI87_01g00990</name>
</gene>
<evidence type="ECO:0000256" key="11">
    <source>
        <dbReference type="RuleBase" id="RU362109"/>
    </source>
</evidence>
<dbReference type="Pfam" id="PF00179">
    <property type="entry name" value="UQ_con"/>
    <property type="match status" value="1"/>
</dbReference>
<dbReference type="PROSITE" id="PS50127">
    <property type="entry name" value="UBC_2"/>
    <property type="match status" value="1"/>
</dbReference>
<dbReference type="InterPro" id="IPR000608">
    <property type="entry name" value="UBC"/>
</dbReference>
<evidence type="ECO:0000256" key="4">
    <source>
        <dbReference type="ARBA" id="ARBA00022741"/>
    </source>
</evidence>
<dbReference type="PANTHER" id="PTHR24067">
    <property type="entry name" value="UBIQUITIN-CONJUGATING ENZYME E2"/>
    <property type="match status" value="1"/>
</dbReference>
<accession>A0AAX4NXD3</accession>
<keyword evidence="6 11" id="KW-0067">ATP-binding</keyword>
<reference evidence="14 15" key="1">
    <citation type="submission" date="2024-03" db="EMBL/GenBank/DDBJ databases">
        <title>Complete genome sequence of the green alga Chloropicon roscoffensis RCC1871.</title>
        <authorList>
            <person name="Lemieux C."/>
            <person name="Pombert J.-F."/>
            <person name="Otis C."/>
            <person name="Turmel M."/>
        </authorList>
    </citation>
    <scope>NUCLEOTIDE SEQUENCE [LARGE SCALE GENOMIC DNA]</scope>
    <source>
        <strain evidence="14 15">RCC1871</strain>
    </source>
</reference>
<organism evidence="14 15">
    <name type="scientific">Chloropicon roscoffensis</name>
    <dbReference type="NCBI Taxonomy" id="1461544"/>
    <lineage>
        <taxon>Eukaryota</taxon>
        <taxon>Viridiplantae</taxon>
        <taxon>Chlorophyta</taxon>
        <taxon>Chloropicophyceae</taxon>
        <taxon>Chloropicales</taxon>
        <taxon>Chloropicaceae</taxon>
        <taxon>Chloropicon</taxon>
    </lineage>
</organism>
<dbReference type="PROSITE" id="PS00183">
    <property type="entry name" value="UBC_1"/>
    <property type="match status" value="1"/>
</dbReference>
<evidence type="ECO:0000256" key="5">
    <source>
        <dbReference type="ARBA" id="ARBA00022786"/>
    </source>
</evidence>
<evidence type="ECO:0000256" key="2">
    <source>
        <dbReference type="ARBA" id="ARBA00004718"/>
    </source>
</evidence>